<evidence type="ECO:0000313" key="2">
    <source>
        <dbReference type="EMBL" id="CUP57340.1"/>
    </source>
</evidence>
<protein>
    <submittedName>
        <fullName evidence="2">Uncharacterized protein</fullName>
    </submittedName>
</protein>
<keyword evidence="1" id="KW-0472">Membrane</keyword>
<dbReference type="EMBL" id="CZAP01000008">
    <property type="protein sequence ID" value="CUP57340.1"/>
    <property type="molecule type" value="Genomic_DNA"/>
</dbReference>
<proteinExistence type="predicted"/>
<sequence length="53" mass="5759">MENSPIYAIFSRMFPTVGKDPLQLAGQQMITFILYSLTLITGLVVNLTGLSGP</sequence>
<keyword evidence="1" id="KW-0812">Transmembrane</keyword>
<feature type="transmembrane region" description="Helical" evidence="1">
    <location>
        <begin position="29"/>
        <end position="50"/>
    </location>
</feature>
<reference evidence="2 3" key="1">
    <citation type="submission" date="2015-09" db="EMBL/GenBank/DDBJ databases">
        <authorList>
            <consortium name="Pathogen Informatics"/>
        </authorList>
    </citation>
    <scope>NUCLEOTIDE SEQUENCE [LARGE SCALE GENOMIC DNA]</scope>
    <source>
        <strain evidence="2 3">2789STDY5834899</strain>
    </source>
</reference>
<accession>A0A174PEV6</accession>
<name>A0A174PEV6_BACT4</name>
<keyword evidence="1" id="KW-1133">Transmembrane helix</keyword>
<dbReference type="AlphaFoldDB" id="A0A174PEV6"/>
<evidence type="ECO:0000313" key="3">
    <source>
        <dbReference type="Proteomes" id="UP000095576"/>
    </source>
</evidence>
<dbReference type="Proteomes" id="UP000095576">
    <property type="component" value="Unassembled WGS sequence"/>
</dbReference>
<organism evidence="2 3">
    <name type="scientific">Bacteroides thetaiotaomicron</name>
    <dbReference type="NCBI Taxonomy" id="818"/>
    <lineage>
        <taxon>Bacteria</taxon>
        <taxon>Pseudomonadati</taxon>
        <taxon>Bacteroidota</taxon>
        <taxon>Bacteroidia</taxon>
        <taxon>Bacteroidales</taxon>
        <taxon>Bacteroidaceae</taxon>
        <taxon>Bacteroides</taxon>
    </lineage>
</organism>
<gene>
    <name evidence="2" type="ORF">ERS852511_02533</name>
</gene>
<evidence type="ECO:0000256" key="1">
    <source>
        <dbReference type="SAM" id="Phobius"/>
    </source>
</evidence>